<feature type="domain" description="RING-type" evidence="3">
    <location>
        <begin position="269"/>
        <end position="307"/>
    </location>
</feature>
<evidence type="ECO:0000256" key="1">
    <source>
        <dbReference type="PROSITE-ProRule" id="PRU00175"/>
    </source>
</evidence>
<organism evidence="4 5">
    <name type="scientific">Kalanchoe fedtschenkoi</name>
    <name type="common">Lavender scallops</name>
    <name type="synonym">South American air plant</name>
    <dbReference type="NCBI Taxonomy" id="63787"/>
    <lineage>
        <taxon>Eukaryota</taxon>
        <taxon>Viridiplantae</taxon>
        <taxon>Streptophyta</taxon>
        <taxon>Embryophyta</taxon>
        <taxon>Tracheophyta</taxon>
        <taxon>Spermatophyta</taxon>
        <taxon>Magnoliopsida</taxon>
        <taxon>eudicotyledons</taxon>
        <taxon>Gunneridae</taxon>
        <taxon>Pentapetalae</taxon>
        <taxon>Saxifragales</taxon>
        <taxon>Crassulaceae</taxon>
        <taxon>Kalanchoe</taxon>
    </lineage>
</organism>
<keyword evidence="1" id="KW-0863">Zinc-finger</keyword>
<keyword evidence="5" id="KW-1185">Reference proteome</keyword>
<dbReference type="Pfam" id="PF13920">
    <property type="entry name" value="zf-C3HC4_3"/>
    <property type="match status" value="1"/>
</dbReference>
<protein>
    <recommendedName>
        <fullName evidence="3">RING-type domain-containing protein</fullName>
    </recommendedName>
</protein>
<name>A0A7N0U960_KALFE</name>
<evidence type="ECO:0000256" key="2">
    <source>
        <dbReference type="SAM" id="MobiDB-lite"/>
    </source>
</evidence>
<feature type="region of interest" description="Disordered" evidence="2">
    <location>
        <begin position="205"/>
        <end position="226"/>
    </location>
</feature>
<dbReference type="CDD" id="cd16449">
    <property type="entry name" value="RING-HC"/>
    <property type="match status" value="1"/>
</dbReference>
<dbReference type="PANTHER" id="PTHR46629">
    <property type="entry name" value="OS01G0917900 PROTEIN"/>
    <property type="match status" value="1"/>
</dbReference>
<reference evidence="4" key="1">
    <citation type="submission" date="2021-01" db="UniProtKB">
        <authorList>
            <consortium name="EnsemblPlants"/>
        </authorList>
    </citation>
    <scope>IDENTIFICATION</scope>
</reference>
<keyword evidence="1" id="KW-0479">Metal-binding</keyword>
<feature type="compositionally biased region" description="Polar residues" evidence="2">
    <location>
        <begin position="161"/>
        <end position="173"/>
    </location>
</feature>
<evidence type="ECO:0000259" key="3">
    <source>
        <dbReference type="PROSITE" id="PS50089"/>
    </source>
</evidence>
<dbReference type="AlphaFoldDB" id="A0A7N0U960"/>
<dbReference type="SUPFAM" id="SSF57850">
    <property type="entry name" value="RING/U-box"/>
    <property type="match status" value="1"/>
</dbReference>
<feature type="region of interest" description="Disordered" evidence="2">
    <location>
        <begin position="88"/>
        <end position="182"/>
    </location>
</feature>
<dbReference type="EnsemblPlants" id="Kaladp0058s0250.1.v1.1">
    <property type="protein sequence ID" value="Kaladp0058s0250.1.v1.1.CDS.1"/>
    <property type="gene ID" value="Kaladp0058s0250.v1.1"/>
</dbReference>
<proteinExistence type="predicted"/>
<dbReference type="PROSITE" id="PS50089">
    <property type="entry name" value="ZF_RING_2"/>
    <property type="match status" value="1"/>
</dbReference>
<dbReference type="GO" id="GO:0008270">
    <property type="term" value="F:zinc ion binding"/>
    <property type="evidence" value="ECO:0007669"/>
    <property type="project" value="UniProtKB-KW"/>
</dbReference>
<feature type="region of interest" description="Disordered" evidence="2">
    <location>
        <begin position="1"/>
        <end position="39"/>
    </location>
</feature>
<dbReference type="Proteomes" id="UP000594263">
    <property type="component" value="Unplaced"/>
</dbReference>
<dbReference type="InterPro" id="IPR001841">
    <property type="entry name" value="Znf_RING"/>
</dbReference>
<sequence length="317" mass="35488">MEEKGSRKGRRRRKSREALVDLSSSDPAGGADGKKAEPSRVLLDVIRDGDPNAGGYRSLLNHDKHKKNWKVFKDRLRLKRASQAWISALPDEGRRHPLQLLPPEVAEDEEESGSGGEEPRRAGLRPQLSRLTSFQPPEPMRDDVPISDPPLQGARRPQMMRRNSSRLGTSNSIRQRDDPGPRVRFADQLAAEKEQIQRVVSSVQAYRDNDEVEEEEGNADAGGGEPVKMSLMDLLGDTDEQMGWATYMAELEDSDEDEEESENAEEQTCCICMVRHKGTASALCGHTFCRLCSKELMVSRGNCPRCNGFVLEILEIF</sequence>
<dbReference type="Gene3D" id="3.30.40.10">
    <property type="entry name" value="Zinc/RING finger domain, C3HC4 (zinc finger)"/>
    <property type="match status" value="1"/>
</dbReference>
<evidence type="ECO:0000313" key="5">
    <source>
        <dbReference type="Proteomes" id="UP000594263"/>
    </source>
</evidence>
<dbReference type="InterPro" id="IPR013083">
    <property type="entry name" value="Znf_RING/FYVE/PHD"/>
</dbReference>
<keyword evidence="1" id="KW-0862">Zinc</keyword>
<evidence type="ECO:0000313" key="4">
    <source>
        <dbReference type="EnsemblPlants" id="Kaladp0058s0250.1.v1.1.CDS.1"/>
    </source>
</evidence>
<accession>A0A7N0U960</accession>
<dbReference type="Gramene" id="Kaladp0058s0250.1.v1.1">
    <property type="protein sequence ID" value="Kaladp0058s0250.1.v1.1.CDS.1"/>
    <property type="gene ID" value="Kaladp0058s0250.v1.1"/>
</dbReference>